<evidence type="ECO:0000313" key="1">
    <source>
        <dbReference type="EMBL" id="KAL0470817.1"/>
    </source>
</evidence>
<accession>A0ABR3DEL9</accession>
<reference evidence="1 2" key="1">
    <citation type="submission" date="2023-09" db="EMBL/GenBank/DDBJ databases">
        <title>Multi-omics analysis of a traditional fermented food reveals byproduct-associated fungal strains for waste-to-food upcycling.</title>
        <authorList>
            <consortium name="Lawrence Berkeley National Laboratory"/>
            <person name="Rekdal V.M."/>
            <person name="Villalobos-Escobedo J.M."/>
            <person name="Rodriguez-Valeron N."/>
            <person name="Garcia M.O."/>
            <person name="Vasquez D.P."/>
            <person name="Damayanti I."/>
            <person name="Sorensen P.M."/>
            <person name="Baidoo E.E."/>
            <person name="De Carvalho A.C."/>
            <person name="Riley R."/>
            <person name="Lipzen A."/>
            <person name="He G."/>
            <person name="Yan M."/>
            <person name="Haridas S."/>
            <person name="Daum C."/>
            <person name="Yoshinaga Y."/>
            <person name="Ng V."/>
            <person name="Grigoriev I.V."/>
            <person name="Munk R."/>
            <person name="Nuraida L."/>
            <person name="Wijaya C.H."/>
            <person name="Morales P.-C."/>
            <person name="Keasling J.D."/>
        </authorList>
    </citation>
    <scope>NUCLEOTIDE SEQUENCE [LARGE SCALE GENOMIC DNA]</scope>
    <source>
        <strain evidence="1 2">FGSC 2613</strain>
    </source>
</reference>
<sequence length="91" mass="10218">MESTIRSGAAPAHETIVRQYRTFFVRVHHGRLCAVRAVRFSPARRPGALLSDYCRFSVVSVRSGFGICYAINGVMLTAVIESNDVLQRRFD</sequence>
<evidence type="ECO:0000313" key="2">
    <source>
        <dbReference type="Proteomes" id="UP001451303"/>
    </source>
</evidence>
<organism evidence="1 2">
    <name type="scientific">Neurospora intermedia</name>
    <dbReference type="NCBI Taxonomy" id="5142"/>
    <lineage>
        <taxon>Eukaryota</taxon>
        <taxon>Fungi</taxon>
        <taxon>Dikarya</taxon>
        <taxon>Ascomycota</taxon>
        <taxon>Pezizomycotina</taxon>
        <taxon>Sordariomycetes</taxon>
        <taxon>Sordariomycetidae</taxon>
        <taxon>Sordariales</taxon>
        <taxon>Sordariaceae</taxon>
        <taxon>Neurospora</taxon>
    </lineage>
</organism>
<keyword evidence="2" id="KW-1185">Reference proteome</keyword>
<proteinExistence type="predicted"/>
<name>A0ABR3DEL9_NEUIN</name>
<comment type="caution">
    <text evidence="1">The sequence shown here is derived from an EMBL/GenBank/DDBJ whole genome shotgun (WGS) entry which is preliminary data.</text>
</comment>
<dbReference type="Proteomes" id="UP001451303">
    <property type="component" value="Unassembled WGS sequence"/>
</dbReference>
<gene>
    <name evidence="1" type="ORF">QR685DRAFT_597373</name>
</gene>
<protein>
    <submittedName>
        <fullName evidence="1">Uncharacterized protein</fullName>
    </submittedName>
</protein>
<dbReference type="EMBL" id="JAVLET010000004">
    <property type="protein sequence ID" value="KAL0470817.1"/>
    <property type="molecule type" value="Genomic_DNA"/>
</dbReference>